<evidence type="ECO:0000256" key="1">
    <source>
        <dbReference type="RuleBase" id="RU367103"/>
    </source>
</evidence>
<dbReference type="Pfam" id="PF05206">
    <property type="entry name" value="TRM13"/>
    <property type="match status" value="1"/>
</dbReference>
<feature type="region of interest" description="Disordered" evidence="2">
    <location>
        <begin position="445"/>
        <end position="474"/>
    </location>
</feature>
<dbReference type="PANTHER" id="PTHR12998">
    <property type="entry name" value="TRNA:M(4)X MODIFICATION ENZYME TRM13 HOMOLOG"/>
    <property type="match status" value="1"/>
</dbReference>
<protein>
    <recommendedName>
        <fullName evidence="1">tRNA:m(4)X modification enzyme TRM13</fullName>
        <ecNumber evidence="1">2.1.1.225</ecNumber>
    </recommendedName>
</protein>
<feature type="region of interest" description="Disordered" evidence="2">
    <location>
        <begin position="164"/>
        <end position="191"/>
    </location>
</feature>
<feature type="domain" description="Methyltransferase TRM13" evidence="3">
    <location>
        <begin position="246"/>
        <end position="440"/>
    </location>
</feature>
<evidence type="ECO:0000313" key="4">
    <source>
        <dbReference type="EMBL" id="KAF9336259.1"/>
    </source>
</evidence>
<feature type="compositionally biased region" description="Basic and acidic residues" evidence="2">
    <location>
        <begin position="179"/>
        <end position="191"/>
    </location>
</feature>
<keyword evidence="1" id="KW-0489">Methyltransferase</keyword>
<gene>
    <name evidence="4" type="primary">TRM13</name>
    <name evidence="4" type="ORF">BG006_009215</name>
</gene>
<keyword evidence="1" id="KW-0479">Metal-binding</keyword>
<keyword evidence="1" id="KW-0808">Transferase</keyword>
<dbReference type="InterPro" id="IPR007871">
    <property type="entry name" value="Methyltransferase_TRM13"/>
</dbReference>
<reference evidence="4" key="1">
    <citation type="journal article" date="2020" name="Fungal Divers.">
        <title>Resolving the Mortierellaceae phylogeny through synthesis of multi-gene phylogenetics and phylogenomics.</title>
        <authorList>
            <person name="Vandepol N."/>
            <person name="Liber J."/>
            <person name="Desiro A."/>
            <person name="Na H."/>
            <person name="Kennedy M."/>
            <person name="Barry K."/>
            <person name="Grigoriev I.V."/>
            <person name="Miller A.N."/>
            <person name="O'Donnell K."/>
            <person name="Stajich J.E."/>
            <person name="Bonito G."/>
        </authorList>
    </citation>
    <scope>NUCLEOTIDE SEQUENCE</scope>
    <source>
        <strain evidence="4">NVP1</strain>
    </source>
</reference>
<dbReference type="EC" id="2.1.1.225" evidence="1"/>
<comment type="function">
    <text evidence="1">tRNA methylase which 2'-O-methylates cytidine(4) in tRNA(Pro) and tRNA(Gly)(GCC), and adenosine(4) in tRNA(His).</text>
</comment>
<name>A0A9P5SRK7_9FUNG</name>
<comment type="catalytic activity">
    <reaction evidence="1">
        <text>cytidine(4) in tRNA(Gly)(GCC) + S-adenosyl-L-methionine = 2'-O-methylcytidine(4) in tRNA(Gly)(GCC) + S-adenosyl-L-homocysteine + H(+)</text>
        <dbReference type="Rhea" id="RHEA:43192"/>
        <dbReference type="Rhea" id="RHEA-COMP:10399"/>
        <dbReference type="Rhea" id="RHEA-COMP:10400"/>
        <dbReference type="ChEBI" id="CHEBI:15378"/>
        <dbReference type="ChEBI" id="CHEBI:57856"/>
        <dbReference type="ChEBI" id="CHEBI:59789"/>
        <dbReference type="ChEBI" id="CHEBI:74495"/>
        <dbReference type="ChEBI" id="CHEBI:82748"/>
        <dbReference type="EC" id="2.1.1.225"/>
    </reaction>
</comment>
<evidence type="ECO:0000259" key="3">
    <source>
        <dbReference type="Pfam" id="PF05206"/>
    </source>
</evidence>
<dbReference type="PANTHER" id="PTHR12998:SF0">
    <property type="entry name" value="TRNA:M(4)X MODIFICATION ENZYME TRM13 HOMOLOG"/>
    <property type="match status" value="1"/>
</dbReference>
<dbReference type="GO" id="GO:0106050">
    <property type="term" value="F:tRNA 2'-O-methyltransferase activity"/>
    <property type="evidence" value="ECO:0007669"/>
    <property type="project" value="UniProtKB-UniRule"/>
</dbReference>
<accession>A0A9P5SRK7</accession>
<dbReference type="GO" id="GO:0008270">
    <property type="term" value="F:zinc ion binding"/>
    <property type="evidence" value="ECO:0007669"/>
    <property type="project" value="UniProtKB-KW"/>
</dbReference>
<proteinExistence type="inferred from homology"/>
<dbReference type="EMBL" id="JAAAUY010000066">
    <property type="protein sequence ID" value="KAF9336259.1"/>
    <property type="molecule type" value="Genomic_DNA"/>
</dbReference>
<dbReference type="AlphaFoldDB" id="A0A9P5SRK7"/>
<sequence length="580" mass="65295">MHTPIQPFTCQHSAWGSKQQRFRNCKLAAKLTPEIQAQIQQLDQERIQTENEAVEQKSLTEARRQQILDQYLEKRVQLLASELEAGKVLCGHHQKEALAAQAKLDELAMAKETGTYQDPDEIRAQKEQPVDPKDIPREFLQAVERVFSAEPSWLVREILEDSTGPEDWKMGRSSSVNKELGRSEKPVESLEQKKFPCHRSYETLFSTAGTKKKRHLAQESQLIETMFTRGLLTPVLSGFELSSTINSRATSEQRKVFVEFGAGTGGLSRHLQLALETMVVPLTPPSFDTSTPAVDISSMEPFNFVLLDRQKFRSRNQVDYMIRTQPHPVKPRVMRITKDVRDLTLQDLQFIHETEPGVARPETDEGPITAPLPFSTETLTHYVCISKHFCGIATDLALSWLQQQKTAHGSEDSFSLCFATCCHGVCEPTALVSKPYLQELFNTADQTKKRKRTHQDPSDDNKDEEVDVATDPATVSSASPVSLEQVNAWIPWIIKLAGWATLGREEESCGLVSRPGKDAGPTLREDVMPRNQRRVLGKRCKKLLDMSRAIYLVRECGFKQAKAVEYTMESVESGAIIGSM</sequence>
<keyword evidence="1" id="KW-0862">Zinc</keyword>
<comment type="catalytic activity">
    <reaction evidence="1">
        <text>cytidine(4) in tRNA(Pro) + S-adenosyl-L-methionine = 2'-O-methylcytidine(4) in tRNA(Pro) + S-adenosyl-L-homocysteine + H(+)</text>
        <dbReference type="Rhea" id="RHEA:32767"/>
        <dbReference type="Rhea" id="RHEA-COMP:10397"/>
        <dbReference type="Rhea" id="RHEA-COMP:10398"/>
        <dbReference type="ChEBI" id="CHEBI:15378"/>
        <dbReference type="ChEBI" id="CHEBI:57856"/>
        <dbReference type="ChEBI" id="CHEBI:59789"/>
        <dbReference type="ChEBI" id="CHEBI:74495"/>
        <dbReference type="ChEBI" id="CHEBI:82748"/>
        <dbReference type="EC" id="2.1.1.225"/>
    </reaction>
</comment>
<keyword evidence="1" id="KW-0819">tRNA processing</keyword>
<dbReference type="Proteomes" id="UP000696485">
    <property type="component" value="Unassembled WGS sequence"/>
</dbReference>
<keyword evidence="1" id="KW-0863">Zinc-finger</keyword>
<evidence type="ECO:0000313" key="5">
    <source>
        <dbReference type="Proteomes" id="UP000696485"/>
    </source>
</evidence>
<comment type="caution">
    <text evidence="4">The sequence shown here is derived from an EMBL/GenBank/DDBJ whole genome shotgun (WGS) entry which is preliminary data.</text>
</comment>
<comment type="similarity">
    <text evidence="1">Belongs to the methyltransferase TRM13 family.</text>
</comment>
<organism evidence="4 5">
    <name type="scientific">Podila minutissima</name>
    <dbReference type="NCBI Taxonomy" id="64525"/>
    <lineage>
        <taxon>Eukaryota</taxon>
        <taxon>Fungi</taxon>
        <taxon>Fungi incertae sedis</taxon>
        <taxon>Mucoromycota</taxon>
        <taxon>Mortierellomycotina</taxon>
        <taxon>Mortierellomycetes</taxon>
        <taxon>Mortierellales</taxon>
        <taxon>Mortierellaceae</taxon>
        <taxon>Podila</taxon>
    </lineage>
</organism>
<dbReference type="InterPro" id="IPR039044">
    <property type="entry name" value="Trm13"/>
</dbReference>
<comment type="catalytic activity">
    <reaction evidence="1">
        <text>adenosine(4) in tRNA(His) + S-adenosyl-L-methionine = 2'-O-methyladenosine(4) in tRNA(His) + S-adenosyl-L-homocysteine + H(+)</text>
        <dbReference type="Rhea" id="RHEA:43196"/>
        <dbReference type="Rhea" id="RHEA-COMP:10401"/>
        <dbReference type="Rhea" id="RHEA-COMP:10402"/>
        <dbReference type="ChEBI" id="CHEBI:15378"/>
        <dbReference type="ChEBI" id="CHEBI:57856"/>
        <dbReference type="ChEBI" id="CHEBI:59789"/>
        <dbReference type="ChEBI" id="CHEBI:74411"/>
        <dbReference type="ChEBI" id="CHEBI:74477"/>
        <dbReference type="EC" id="2.1.1.225"/>
    </reaction>
</comment>
<keyword evidence="5" id="KW-1185">Reference proteome</keyword>
<keyword evidence="1" id="KW-0949">S-adenosyl-L-methionine</keyword>
<evidence type="ECO:0000256" key="2">
    <source>
        <dbReference type="SAM" id="MobiDB-lite"/>
    </source>
</evidence>
<dbReference type="GO" id="GO:0030488">
    <property type="term" value="P:tRNA methylation"/>
    <property type="evidence" value="ECO:0007669"/>
    <property type="project" value="InterPro"/>
</dbReference>